<dbReference type="Pfam" id="PF06666">
    <property type="entry name" value="DUF1173"/>
    <property type="match status" value="1"/>
</dbReference>
<dbReference type="AlphaFoldDB" id="A0A060D5S8"/>
<name>A0A060D5S8_ACIJU</name>
<dbReference type="Proteomes" id="UP000679388">
    <property type="component" value="Plasmid pNDM-YR7"/>
</dbReference>
<reference evidence="1" key="1">
    <citation type="journal article" date="2015" name="J. Antimicrob. Chemother.">
        <title>Detection of NDM-1 carbapenemase-producing Acinetobacter calcoaceticus and Acinetobacter junii in environmental samples from livestock farms.</title>
        <authorList>
            <person name="Wang B."/>
            <person name="Sun D."/>
        </authorList>
    </citation>
    <scope>NUCLEOTIDE SEQUENCE</scope>
    <source>
        <strain evidence="1">NDM-WS1</strain>
        <plasmid evidence="1">pNDM-WS1</plasmid>
    </source>
</reference>
<protein>
    <submittedName>
        <fullName evidence="2">DUF1173 family protein</fullName>
    </submittedName>
</protein>
<dbReference type="RefSeq" id="WP_015060702.1">
    <property type="nucleotide sequence ID" value="NC_024999.1"/>
</dbReference>
<dbReference type="EMBL" id="KJ018154">
    <property type="protein sequence ID" value="AIB09124.1"/>
    <property type="molecule type" value="Genomic_DNA"/>
</dbReference>
<proteinExistence type="predicted"/>
<geneLocation type="plasmid" evidence="2 3">
    <name>pNDM-YR7</name>
</geneLocation>
<dbReference type="GeneID" id="70094039"/>
<evidence type="ECO:0000313" key="2">
    <source>
        <dbReference type="EMBL" id="QUY38268.1"/>
    </source>
</evidence>
<reference evidence="2" key="2">
    <citation type="submission" date="2020-07" db="EMBL/GenBank/DDBJ databases">
        <title>Acinetobacter junii strain YR7 chromosome and plasmid pNDM-YR7.</title>
        <authorList>
            <person name="Tang B."/>
        </authorList>
    </citation>
    <scope>NUCLEOTIDE SEQUENCE</scope>
    <source>
        <strain evidence="2">YR7</strain>
        <plasmid evidence="2">pNDM-YR7</plasmid>
    </source>
</reference>
<sequence length="414" mass="46692">MNNFIHNGKIVSPDDEVLTQAILQECYQKGIRPICACLPQKNIEMYIAKIGENFVLKRMPNSADQHDFSCLSYEPPTEISGLGEVIGEAIKTDETGASVLKFEFSLSKSNVSKQAPTPSDTPKDTVKAETTKLTLKGTLDYLLEEALLNRHQPNMKHNWFQFRKALKVALNDKKNKKDDLSGLVYIPEYYDQTKHNEIEARRKAELADLKVKGNKRPLKIFIGVIKSIEDARFDGGRIILKHAPTLHLFMDAKMYSRVNKRFEAELEQAHYQDDVNLLAIGTFGFADSGIAKIEEIALVPLNQTWLPFESLGEKELLDTLTMQNRSFIKCLRYNLSPKSPIANVLLTDTNPPTAFYLINDQTEDSYITEAKELIASSEFTSILVNVDRDVVDIPPPENKPLLGYNNHTDTAVNS</sequence>
<keyword evidence="1" id="KW-0614">Plasmid</keyword>
<gene>
    <name evidence="2" type="ORF">H2677_15965</name>
</gene>
<dbReference type="InterPro" id="IPR009553">
    <property type="entry name" value="DUF1173"/>
</dbReference>
<evidence type="ECO:0000313" key="3">
    <source>
        <dbReference type="Proteomes" id="UP000679388"/>
    </source>
</evidence>
<evidence type="ECO:0000313" key="1">
    <source>
        <dbReference type="EMBL" id="AIB09124.1"/>
    </source>
</evidence>
<dbReference type="EMBL" id="CP059559">
    <property type="protein sequence ID" value="QUY38268.1"/>
    <property type="molecule type" value="Genomic_DNA"/>
</dbReference>
<dbReference type="GeneID" id="69464932"/>
<accession>A0A060D5S8</accession>
<geneLocation type="plasmid" evidence="1">
    <name>pNDM-WS1</name>
</geneLocation>
<organism evidence="1">
    <name type="scientific">Acinetobacter junii</name>
    <dbReference type="NCBI Taxonomy" id="40215"/>
    <lineage>
        <taxon>Bacteria</taxon>
        <taxon>Pseudomonadati</taxon>
        <taxon>Pseudomonadota</taxon>
        <taxon>Gammaproteobacteria</taxon>
        <taxon>Moraxellales</taxon>
        <taxon>Moraxellaceae</taxon>
        <taxon>Acinetobacter</taxon>
    </lineage>
</organism>